<feature type="compositionally biased region" description="Low complexity" evidence="1">
    <location>
        <begin position="100"/>
        <end position="142"/>
    </location>
</feature>
<evidence type="ECO:0000313" key="2">
    <source>
        <dbReference type="EMBL" id="KAF9928025.1"/>
    </source>
</evidence>
<evidence type="ECO:0000313" key="3">
    <source>
        <dbReference type="Proteomes" id="UP000749646"/>
    </source>
</evidence>
<dbReference type="AlphaFoldDB" id="A0A9P6IJD6"/>
<sequence length="369" mass="38311">MEDNLAKFTMTAQAFATNDGVLVNRAKIGLTQRKTELYQREKDGLAAELKQFGKDLTVNATTAGSTTTTIEKKETKEKENENRNEKEKDKDKKEERIIVETTTTTTTTSKPAKETATATATGAASSTAAGGEKPISSSSSSSSFKLNVKAPVFKPNVNAPFTPSFASGGGDKKVGTVAGSTTTTTTMTMATLGSGVTNKNLFFERVIKRGPLPLRESMSSPFKQGQTMPNPTNIGPIWPYGVRPFRHLFQVARYDEDMIYSNPGMVVGGGQHGVGGGGGNGGAGGGGGGGGYYAMGAASPYNFGPSAGQFSVPPMTMATGPNHIGVPYLGTSGPIPPYSQPPPPPPGMPHSGTVGPAYAQLAPTSTCAL</sequence>
<feature type="region of interest" description="Disordered" evidence="1">
    <location>
        <begin position="333"/>
        <end position="357"/>
    </location>
</feature>
<evidence type="ECO:0000256" key="1">
    <source>
        <dbReference type="SAM" id="MobiDB-lite"/>
    </source>
</evidence>
<gene>
    <name evidence="2" type="ORF">BGZ65_006466</name>
</gene>
<dbReference type="OrthoDB" id="2275718at2759"/>
<reference evidence="2" key="1">
    <citation type="journal article" date="2020" name="Fungal Divers.">
        <title>Resolving the Mortierellaceae phylogeny through synthesis of multi-gene phylogenetics and phylogenomics.</title>
        <authorList>
            <person name="Vandepol N."/>
            <person name="Liber J."/>
            <person name="Desiro A."/>
            <person name="Na H."/>
            <person name="Kennedy M."/>
            <person name="Barry K."/>
            <person name="Grigoriev I.V."/>
            <person name="Miller A.N."/>
            <person name="O'Donnell K."/>
            <person name="Stajich J.E."/>
            <person name="Bonito G."/>
        </authorList>
    </citation>
    <scope>NUCLEOTIDE SEQUENCE</scope>
    <source>
        <strain evidence="2">MES-2147</strain>
    </source>
</reference>
<name>A0A9P6IJD6_9FUNG</name>
<accession>A0A9P6IJD6</accession>
<comment type="caution">
    <text evidence="2">The sequence shown here is derived from an EMBL/GenBank/DDBJ whole genome shotgun (WGS) entry which is preliminary data.</text>
</comment>
<protein>
    <submittedName>
        <fullName evidence="2">Uncharacterized protein</fullName>
    </submittedName>
</protein>
<organism evidence="2 3">
    <name type="scientific">Modicella reniformis</name>
    <dbReference type="NCBI Taxonomy" id="1440133"/>
    <lineage>
        <taxon>Eukaryota</taxon>
        <taxon>Fungi</taxon>
        <taxon>Fungi incertae sedis</taxon>
        <taxon>Mucoromycota</taxon>
        <taxon>Mortierellomycotina</taxon>
        <taxon>Mortierellomycetes</taxon>
        <taxon>Mortierellales</taxon>
        <taxon>Mortierellaceae</taxon>
        <taxon>Modicella</taxon>
    </lineage>
</organism>
<feature type="compositionally biased region" description="Pro residues" evidence="1">
    <location>
        <begin position="334"/>
        <end position="348"/>
    </location>
</feature>
<feature type="compositionally biased region" description="Basic and acidic residues" evidence="1">
    <location>
        <begin position="70"/>
        <end position="98"/>
    </location>
</feature>
<dbReference type="EMBL" id="JAAAHW010010279">
    <property type="protein sequence ID" value="KAF9928025.1"/>
    <property type="molecule type" value="Genomic_DNA"/>
</dbReference>
<proteinExistence type="predicted"/>
<keyword evidence="3" id="KW-1185">Reference proteome</keyword>
<feature type="region of interest" description="Disordered" evidence="1">
    <location>
        <begin position="63"/>
        <end position="142"/>
    </location>
</feature>
<dbReference type="Proteomes" id="UP000749646">
    <property type="component" value="Unassembled WGS sequence"/>
</dbReference>